<accession>A0AAE3M7C7</accession>
<gene>
    <name evidence="1" type="ORF">OM075_19225</name>
</gene>
<dbReference type="AlphaFoldDB" id="A0AAE3M7C7"/>
<evidence type="ECO:0000313" key="1">
    <source>
        <dbReference type="EMBL" id="MCW3788609.1"/>
    </source>
</evidence>
<sequence>MINFCDDLLKQINKNHQDSGIDFINVPYIDVDIRLVDKQYKGLMQCKKMFPTAFKTSYVNTEIKNNLLNRIKLKGKNIPFVNESSLKVQSFATSPLIFNLQYIAFTIDEIKEDDFTENTFNSFDEFFSFYEARDKMQGLVYRGNTSFENYLNSELGENYSSGQLIDFIDRYYDLYKQTDITPKHFRLLYSCLGQYIDNIGNDAFDLFMKSRDGQLSWRDATITFLKSKYSFSSKFSQTICNKIFS</sequence>
<keyword evidence="2" id="KW-1185">Reference proteome</keyword>
<protein>
    <submittedName>
        <fullName evidence="1">Uncharacterized protein</fullName>
    </submittedName>
</protein>
<evidence type="ECO:0000313" key="2">
    <source>
        <dbReference type="Proteomes" id="UP001209229"/>
    </source>
</evidence>
<organism evidence="1 2">
    <name type="scientific">Plebeiibacterium sediminum</name>
    <dbReference type="NCBI Taxonomy" id="2992112"/>
    <lineage>
        <taxon>Bacteria</taxon>
        <taxon>Pseudomonadati</taxon>
        <taxon>Bacteroidota</taxon>
        <taxon>Bacteroidia</taxon>
        <taxon>Marinilabiliales</taxon>
        <taxon>Marinilabiliaceae</taxon>
        <taxon>Plebeiibacterium</taxon>
    </lineage>
</organism>
<dbReference type="Proteomes" id="UP001209229">
    <property type="component" value="Unassembled WGS sequence"/>
</dbReference>
<proteinExistence type="predicted"/>
<reference evidence="1" key="1">
    <citation type="submission" date="2022-10" db="EMBL/GenBank/DDBJ databases">
        <authorList>
            <person name="Yu W.X."/>
        </authorList>
    </citation>
    <scope>NUCLEOTIDE SEQUENCE</scope>
    <source>
        <strain evidence="1">AAT</strain>
    </source>
</reference>
<comment type="caution">
    <text evidence="1">The sequence shown here is derived from an EMBL/GenBank/DDBJ whole genome shotgun (WGS) entry which is preliminary data.</text>
</comment>
<dbReference type="RefSeq" id="WP_301192167.1">
    <property type="nucleotide sequence ID" value="NZ_JAPDPJ010000059.1"/>
</dbReference>
<dbReference type="EMBL" id="JAPDPJ010000059">
    <property type="protein sequence ID" value="MCW3788609.1"/>
    <property type="molecule type" value="Genomic_DNA"/>
</dbReference>
<name>A0AAE3M7C7_9BACT</name>